<reference evidence="7 8" key="1">
    <citation type="submission" date="2017-08" db="EMBL/GenBank/DDBJ databases">
        <title>Infants hospitalized years apart are colonized by the same room-sourced microbial strains.</title>
        <authorList>
            <person name="Brooks B."/>
            <person name="Olm M.R."/>
            <person name="Firek B.A."/>
            <person name="Baker R."/>
            <person name="Thomas B.C."/>
            <person name="Morowitz M.J."/>
            <person name="Banfield J.F."/>
        </authorList>
    </citation>
    <scope>NUCLEOTIDE SEQUENCE [LARGE SCALE GENOMIC DNA]</scope>
    <source>
        <strain evidence="7">S2_003_000_R2_14</strain>
    </source>
</reference>
<dbReference type="GO" id="GO:0016887">
    <property type="term" value="F:ATP hydrolysis activity"/>
    <property type="evidence" value="ECO:0007669"/>
    <property type="project" value="InterPro"/>
</dbReference>
<dbReference type="GO" id="GO:0005524">
    <property type="term" value="F:ATP binding"/>
    <property type="evidence" value="ECO:0007669"/>
    <property type="project" value="UniProtKB-KW"/>
</dbReference>
<keyword evidence="2" id="KW-0813">Transport</keyword>
<evidence type="ECO:0000256" key="2">
    <source>
        <dbReference type="ARBA" id="ARBA00022448"/>
    </source>
</evidence>
<keyword evidence="3" id="KW-0536">Nodulation</keyword>
<dbReference type="EMBL" id="QFQP01000050">
    <property type="protein sequence ID" value="PZR04940.1"/>
    <property type="molecule type" value="Genomic_DNA"/>
</dbReference>
<comment type="similarity">
    <text evidence="1">Belongs to the ABC transporter superfamily.</text>
</comment>
<evidence type="ECO:0000256" key="3">
    <source>
        <dbReference type="ARBA" id="ARBA00022458"/>
    </source>
</evidence>
<evidence type="ECO:0000259" key="6">
    <source>
        <dbReference type="PROSITE" id="PS50893"/>
    </source>
</evidence>
<dbReference type="Gene3D" id="3.40.50.300">
    <property type="entry name" value="P-loop containing nucleotide triphosphate hydrolases"/>
    <property type="match status" value="1"/>
</dbReference>
<dbReference type="InterPro" id="IPR003593">
    <property type="entry name" value="AAA+_ATPase"/>
</dbReference>
<comment type="caution">
    <text evidence="7">The sequence shown here is derived from an EMBL/GenBank/DDBJ whole genome shotgun (WGS) entry which is preliminary data.</text>
</comment>
<proteinExistence type="inferred from homology"/>
<dbReference type="SMART" id="SM00382">
    <property type="entry name" value="AAA"/>
    <property type="match status" value="1"/>
</dbReference>
<dbReference type="SUPFAM" id="SSF52540">
    <property type="entry name" value="P-loop containing nucleoside triphosphate hydrolases"/>
    <property type="match status" value="1"/>
</dbReference>
<gene>
    <name evidence="7" type="ORF">DI536_33330</name>
</gene>
<name>A0A2W5SQG6_9BACT</name>
<evidence type="ECO:0000313" key="8">
    <source>
        <dbReference type="Proteomes" id="UP000249061"/>
    </source>
</evidence>
<dbReference type="PROSITE" id="PS50893">
    <property type="entry name" value="ABC_TRANSPORTER_2"/>
    <property type="match status" value="1"/>
</dbReference>
<sequence>MKPVIEVDSIVRDFGAARAVDGVSFEVASGEVVGLLGPNGAGKTTTLRVLAGLLTPQSGSARIAGHDVKTAPLEARRHLGFLTASTGLYERLTGREVLTVFGRLQGLSEEALARRIDLVGAELELTPFLDKRCGALSSGQKQRISIARAVVHDPAAYVLDEPTATLDPVASRDILELVQRAKARGKAVLFSTHRMEEAQYLCTRLVFMRGGRVVARGTATELLQQSGKAELTDAFLHFAGALP</sequence>
<accession>A0A2W5SQG6</accession>
<dbReference type="PROSITE" id="PS00211">
    <property type="entry name" value="ABC_TRANSPORTER_1"/>
    <property type="match status" value="1"/>
</dbReference>
<organism evidence="7 8">
    <name type="scientific">Archangium gephyra</name>
    <dbReference type="NCBI Taxonomy" id="48"/>
    <lineage>
        <taxon>Bacteria</taxon>
        <taxon>Pseudomonadati</taxon>
        <taxon>Myxococcota</taxon>
        <taxon>Myxococcia</taxon>
        <taxon>Myxococcales</taxon>
        <taxon>Cystobacterineae</taxon>
        <taxon>Archangiaceae</taxon>
        <taxon>Archangium</taxon>
    </lineage>
</organism>
<evidence type="ECO:0000256" key="1">
    <source>
        <dbReference type="ARBA" id="ARBA00005417"/>
    </source>
</evidence>
<dbReference type="Proteomes" id="UP000249061">
    <property type="component" value="Unassembled WGS sequence"/>
</dbReference>
<evidence type="ECO:0000256" key="4">
    <source>
        <dbReference type="ARBA" id="ARBA00022741"/>
    </source>
</evidence>
<dbReference type="InterPro" id="IPR027417">
    <property type="entry name" value="P-loop_NTPase"/>
</dbReference>
<feature type="domain" description="ABC transporter" evidence="6">
    <location>
        <begin position="5"/>
        <end position="235"/>
    </location>
</feature>
<dbReference type="InterPro" id="IPR050763">
    <property type="entry name" value="ABC_transporter_ATP-binding"/>
</dbReference>
<dbReference type="InterPro" id="IPR017871">
    <property type="entry name" value="ABC_transporter-like_CS"/>
</dbReference>
<evidence type="ECO:0000313" key="7">
    <source>
        <dbReference type="EMBL" id="PZR04940.1"/>
    </source>
</evidence>
<dbReference type="PANTHER" id="PTHR42711:SF5">
    <property type="entry name" value="ABC TRANSPORTER ATP-BINDING PROTEIN NATA"/>
    <property type="match status" value="1"/>
</dbReference>
<dbReference type="AlphaFoldDB" id="A0A2W5SQG6"/>
<protein>
    <submittedName>
        <fullName evidence="7">ABC transporter ATP-binding protein</fullName>
    </submittedName>
</protein>
<dbReference type="Pfam" id="PF00005">
    <property type="entry name" value="ABC_tran"/>
    <property type="match status" value="1"/>
</dbReference>
<dbReference type="PANTHER" id="PTHR42711">
    <property type="entry name" value="ABC TRANSPORTER ATP-BINDING PROTEIN"/>
    <property type="match status" value="1"/>
</dbReference>
<evidence type="ECO:0000256" key="5">
    <source>
        <dbReference type="ARBA" id="ARBA00022840"/>
    </source>
</evidence>
<keyword evidence="5 7" id="KW-0067">ATP-binding</keyword>
<keyword evidence="4" id="KW-0547">Nucleotide-binding</keyword>
<dbReference type="InterPro" id="IPR003439">
    <property type="entry name" value="ABC_transporter-like_ATP-bd"/>
</dbReference>